<dbReference type="InterPro" id="IPR000361">
    <property type="entry name" value="ATAP_core_dom"/>
</dbReference>
<dbReference type="Pfam" id="PF01521">
    <property type="entry name" value="Fe-S_biosyn"/>
    <property type="match status" value="1"/>
</dbReference>
<dbReference type="InterPro" id="IPR035903">
    <property type="entry name" value="HesB-like_dom_sf"/>
</dbReference>
<dbReference type="NCBIfam" id="TIGR00049">
    <property type="entry name" value="iron-sulfur cluster assembly accessory protein"/>
    <property type="match status" value="1"/>
</dbReference>
<dbReference type="PROSITE" id="PS01152">
    <property type="entry name" value="HESB"/>
    <property type="match status" value="1"/>
</dbReference>
<dbReference type="GO" id="GO:0005506">
    <property type="term" value="F:iron ion binding"/>
    <property type="evidence" value="ECO:0007669"/>
    <property type="project" value="TreeGrafter"/>
</dbReference>
<comment type="caution">
    <text evidence="2">The sequence shown here is derived from an EMBL/GenBank/DDBJ whole genome shotgun (WGS) entry which is preliminary data.</text>
</comment>
<dbReference type="InterPro" id="IPR017870">
    <property type="entry name" value="FeS_cluster_insertion_CS"/>
</dbReference>
<name>A0A8J7TVV3_9PROT</name>
<dbReference type="Proteomes" id="UP000664414">
    <property type="component" value="Unassembled WGS sequence"/>
</dbReference>
<dbReference type="GO" id="GO:0051539">
    <property type="term" value="F:4 iron, 4 sulfur cluster binding"/>
    <property type="evidence" value="ECO:0007669"/>
    <property type="project" value="TreeGrafter"/>
</dbReference>
<reference evidence="2" key="1">
    <citation type="submission" date="2021-02" db="EMBL/GenBank/DDBJ databases">
        <title>Thiocyanate and organic carbon inputs drive convergent selection for specific autotrophic Afipia and Thiobacillus strains within complex microbiomes.</title>
        <authorList>
            <person name="Huddy R.J."/>
            <person name="Sachdeva R."/>
            <person name="Kadzinga F."/>
            <person name="Kantor R.S."/>
            <person name="Harrison S.T.L."/>
            <person name="Banfield J.F."/>
        </authorList>
    </citation>
    <scope>NUCLEOTIDE SEQUENCE</scope>
    <source>
        <strain evidence="2">SCN18_10_11_15_R4_P_38_20</strain>
    </source>
</reference>
<dbReference type="InterPro" id="IPR016092">
    <property type="entry name" value="ATAP"/>
</dbReference>
<dbReference type="GO" id="GO:0016226">
    <property type="term" value="P:iron-sulfur cluster assembly"/>
    <property type="evidence" value="ECO:0007669"/>
    <property type="project" value="InterPro"/>
</dbReference>
<dbReference type="PANTHER" id="PTHR43011">
    <property type="entry name" value="IRON-SULFUR CLUSTER ASSEMBLY 2 HOMOLOG, MITOCHONDRIAL"/>
    <property type="match status" value="1"/>
</dbReference>
<protein>
    <submittedName>
        <fullName evidence="2">Iron-sulfur cluster assembly accessory protein</fullName>
    </submittedName>
</protein>
<dbReference type="EMBL" id="JAFKGL010000022">
    <property type="protein sequence ID" value="MBN9413399.1"/>
    <property type="molecule type" value="Genomic_DNA"/>
</dbReference>
<sequence>MSEILSPIALKTNSLIEGAGFFMSSQAENQILTLLKDDKKQQRLRVTVNSGGCYGFQYILNFEEGHSEEDLIFSSPQEVEIIMDKMTYEILQGSTIDYVDELIGAAFVLKNPNATSSCGCGNSFSVI</sequence>
<dbReference type="Gene3D" id="2.60.300.12">
    <property type="entry name" value="HesB-like domain"/>
    <property type="match status" value="1"/>
</dbReference>
<gene>
    <name evidence="2" type="ORF">J0H12_05705</name>
</gene>
<accession>A0A8J7TVV3</accession>
<organism evidence="2 3">
    <name type="scientific">Candidatus Paracaedimonas acanthamoebae</name>
    <dbReference type="NCBI Taxonomy" id="244581"/>
    <lineage>
        <taxon>Bacteria</taxon>
        <taxon>Pseudomonadati</taxon>
        <taxon>Pseudomonadota</taxon>
        <taxon>Alphaproteobacteria</taxon>
        <taxon>Holosporales</taxon>
        <taxon>Caedimonadaceae</taxon>
        <taxon>Candidatus Paracaedimonas</taxon>
    </lineage>
</organism>
<dbReference type="PANTHER" id="PTHR43011:SF1">
    <property type="entry name" value="IRON-SULFUR CLUSTER ASSEMBLY 2 HOMOLOG, MITOCHONDRIAL"/>
    <property type="match status" value="1"/>
</dbReference>
<dbReference type="GO" id="GO:0051537">
    <property type="term" value="F:2 iron, 2 sulfur cluster binding"/>
    <property type="evidence" value="ECO:0007669"/>
    <property type="project" value="TreeGrafter"/>
</dbReference>
<evidence type="ECO:0000313" key="2">
    <source>
        <dbReference type="EMBL" id="MBN9413399.1"/>
    </source>
</evidence>
<proteinExistence type="predicted"/>
<feature type="domain" description="Core" evidence="1">
    <location>
        <begin position="23"/>
        <end position="122"/>
    </location>
</feature>
<evidence type="ECO:0000259" key="1">
    <source>
        <dbReference type="Pfam" id="PF01521"/>
    </source>
</evidence>
<dbReference type="AlphaFoldDB" id="A0A8J7TVV3"/>
<evidence type="ECO:0000313" key="3">
    <source>
        <dbReference type="Proteomes" id="UP000664414"/>
    </source>
</evidence>
<dbReference type="SUPFAM" id="SSF89360">
    <property type="entry name" value="HesB-like domain"/>
    <property type="match status" value="1"/>
</dbReference>